<sequence>MHVTITSPFWTTRREQIADRVIPYQWGVINDDIDVTTPDDPAGNQLSDSQSHAVANLKVAAGGIDDIFRGMVFQDSDVYKWLEEAAVAYHAVTGNSRALGIATKMADYLCKAFGPDEGQIHSADGHAVRVGYLCTGMAHVARLTGDADLFAAVRKIWTNIVTKRMYITGAIGSTHVGESFTYDYDLPNTTMYGETCASVSMCMFARQMLESESVGEYADVLEKELYNGALAGISLDGTQYFYVNALEVDPAATDNPDRHHVLAHRVDWFGCACCPANIARLIASVDQYVYTEKDGGRTVLAHQFISNDAQFDSGLRVHEESGFPWNGQVRLEAALPEDAELESVNLLVRVPEWSTRQWSARIDGEQCDVAVVDGFFAVAVARGQHRTIELDFDDSVHVMRANSHVSADAGRVALTAGPIVFCAEQADNPGDLWNYRLRVDDALQRAQMRFDGDLLGGVNTVRVPAEHEDEDTTHAPLYEQVMGERKGTPTELMLVPYYAWANREVGQMSVFQRV</sequence>
<dbReference type="InterPro" id="IPR049046">
    <property type="entry name" value="Beta-AFase-like_GH127_middle"/>
</dbReference>
<evidence type="ECO:0000313" key="4">
    <source>
        <dbReference type="EMBL" id="RYQ12475.1"/>
    </source>
</evidence>
<dbReference type="InterPro" id="IPR008928">
    <property type="entry name" value="6-hairpin_glycosidase_sf"/>
</dbReference>
<feature type="domain" description="Non-reducing end beta-L-arabinofuranosidase-like GH127 middle" evidence="2">
    <location>
        <begin position="298"/>
        <end position="393"/>
    </location>
</feature>
<keyword evidence="4" id="KW-0378">Hydrolase</keyword>
<dbReference type="RefSeq" id="WP_129896632.1">
    <property type="nucleotide sequence ID" value="NZ_RYUH01000003.1"/>
</dbReference>
<protein>
    <submittedName>
        <fullName evidence="4">Glycosyhydrolase</fullName>
    </submittedName>
</protein>
<dbReference type="PANTHER" id="PTHR43465:SF2">
    <property type="entry name" value="DUF1680 DOMAIN PROTEIN (AFU_ORTHOLOGUE AFUA_1G08910)"/>
    <property type="match status" value="1"/>
</dbReference>
<organism evidence="4 5">
    <name type="scientific">Bifidobacterium pseudolongum subsp. globosum</name>
    <dbReference type="NCBI Taxonomy" id="1690"/>
    <lineage>
        <taxon>Bacteria</taxon>
        <taxon>Bacillati</taxon>
        <taxon>Actinomycetota</taxon>
        <taxon>Actinomycetes</taxon>
        <taxon>Bifidobacteriales</taxon>
        <taxon>Bifidobacteriaceae</taxon>
        <taxon>Bifidobacterium</taxon>
    </lineage>
</organism>
<gene>
    <name evidence="4" type="ORF">PG2093B_0051</name>
</gene>
<dbReference type="InterPro" id="IPR049049">
    <property type="entry name" value="Beta-AFase-like_GH127_C"/>
</dbReference>
<feature type="domain" description="Non-reducing end beta-L-arabinofuranosidase-like GH127 catalytic" evidence="1">
    <location>
        <begin position="123"/>
        <end position="286"/>
    </location>
</feature>
<evidence type="ECO:0000259" key="3">
    <source>
        <dbReference type="Pfam" id="PF20737"/>
    </source>
</evidence>
<evidence type="ECO:0000259" key="1">
    <source>
        <dbReference type="Pfam" id="PF07944"/>
    </source>
</evidence>
<dbReference type="GO" id="GO:0016787">
    <property type="term" value="F:hydrolase activity"/>
    <property type="evidence" value="ECO:0007669"/>
    <property type="project" value="UniProtKB-KW"/>
</dbReference>
<dbReference type="Proteomes" id="UP000292568">
    <property type="component" value="Unassembled WGS sequence"/>
</dbReference>
<dbReference type="Pfam" id="PF07944">
    <property type="entry name" value="Beta-AFase-like_GH127_cat"/>
    <property type="match status" value="1"/>
</dbReference>
<dbReference type="AlphaFoldDB" id="A0A4V1Y1Z8"/>
<dbReference type="Pfam" id="PF20736">
    <property type="entry name" value="Glyco_hydro127M"/>
    <property type="match status" value="1"/>
</dbReference>
<name>A0A4V1Y1Z8_9BIFI</name>
<dbReference type="InterPro" id="IPR049174">
    <property type="entry name" value="Beta-AFase-like"/>
</dbReference>
<dbReference type="EMBL" id="RYUH01000003">
    <property type="protein sequence ID" value="RYQ12475.1"/>
    <property type="molecule type" value="Genomic_DNA"/>
</dbReference>
<evidence type="ECO:0000259" key="2">
    <source>
        <dbReference type="Pfam" id="PF20736"/>
    </source>
</evidence>
<dbReference type="GO" id="GO:0005975">
    <property type="term" value="P:carbohydrate metabolic process"/>
    <property type="evidence" value="ECO:0007669"/>
    <property type="project" value="InterPro"/>
</dbReference>
<accession>A0A4V1Y1Z8</accession>
<dbReference type="Pfam" id="PF20737">
    <property type="entry name" value="Glyco_hydro127C"/>
    <property type="match status" value="1"/>
</dbReference>
<reference evidence="4 5" key="1">
    <citation type="submission" date="2018-12" db="EMBL/GenBank/DDBJ databases">
        <title>Unveiling genomic diversity among members of the Bifidobacterium pseudolongum species, a widely distributed gut commensal of the animal kingdom.</title>
        <authorList>
            <person name="Lugli G.A."/>
            <person name="Duranti S."/>
            <person name="Albert K."/>
            <person name="Mancabelli L."/>
            <person name="Napoli S."/>
            <person name="Viappiani A."/>
            <person name="Anzalone R."/>
            <person name="Longhi G."/>
            <person name="Milani C."/>
            <person name="Turroni F."/>
            <person name="Alessandri G."/>
            <person name="Sela D.A."/>
            <person name="Van Sinderen D."/>
            <person name="Ventura M."/>
        </authorList>
    </citation>
    <scope>NUCLEOTIDE SEQUENCE [LARGE SCALE GENOMIC DNA]</scope>
    <source>
        <strain evidence="4 5">2093B</strain>
    </source>
</reference>
<evidence type="ECO:0000313" key="5">
    <source>
        <dbReference type="Proteomes" id="UP000292568"/>
    </source>
</evidence>
<dbReference type="SUPFAM" id="SSF48208">
    <property type="entry name" value="Six-hairpin glycosidases"/>
    <property type="match status" value="2"/>
</dbReference>
<comment type="caution">
    <text evidence="4">The sequence shown here is derived from an EMBL/GenBank/DDBJ whole genome shotgun (WGS) entry which is preliminary data.</text>
</comment>
<dbReference type="InterPro" id="IPR012878">
    <property type="entry name" value="Beta-AFase-like_GH127_cat"/>
</dbReference>
<feature type="domain" description="Non-reducing end beta-L-arabinofuranosidase-like GH127 C-terminal" evidence="3">
    <location>
        <begin position="396"/>
        <end position="512"/>
    </location>
</feature>
<dbReference type="PANTHER" id="PTHR43465">
    <property type="entry name" value="DUF1680 DOMAIN PROTEIN (AFU_ORTHOLOGUE AFUA_1G08910)"/>
    <property type="match status" value="1"/>
</dbReference>
<proteinExistence type="predicted"/>